<dbReference type="SMART" id="SM00128">
    <property type="entry name" value="IPPc"/>
    <property type="match status" value="1"/>
</dbReference>
<comment type="caution">
    <text evidence="10">The sequence shown here is derived from an EMBL/GenBank/DDBJ whole genome shotgun (WGS) entry which is preliminary data.</text>
</comment>
<gene>
    <name evidence="10" type="ORF">RDWZM_010446</name>
</gene>
<evidence type="ECO:0000256" key="8">
    <source>
        <dbReference type="SAM" id="MobiDB-lite"/>
    </source>
</evidence>
<name>A0A9Q0RIS1_BLOTA</name>
<evidence type="ECO:0000256" key="5">
    <source>
        <dbReference type="ARBA" id="ARBA00022801"/>
    </source>
</evidence>
<keyword evidence="7" id="KW-0968">Cytoplasmic vesicle</keyword>
<evidence type="ECO:0000313" key="11">
    <source>
        <dbReference type="Proteomes" id="UP001142055"/>
    </source>
</evidence>
<feature type="region of interest" description="Disordered" evidence="8">
    <location>
        <begin position="1"/>
        <end position="25"/>
    </location>
</feature>
<evidence type="ECO:0000256" key="2">
    <source>
        <dbReference type="ARBA" id="ARBA00004580"/>
    </source>
</evidence>
<evidence type="ECO:0000313" key="10">
    <source>
        <dbReference type="EMBL" id="KAJ6215946.1"/>
    </source>
</evidence>
<evidence type="ECO:0000256" key="6">
    <source>
        <dbReference type="ARBA" id="ARBA00023098"/>
    </source>
</evidence>
<accession>A0A9Q0RIS1</accession>
<dbReference type="PANTHER" id="PTHR11200:SF300">
    <property type="entry name" value="TYPE II INOSITOL 1,4,5-TRISPHOSPHATE 5-PHOSPHATASE"/>
    <property type="match status" value="1"/>
</dbReference>
<dbReference type="InterPro" id="IPR037793">
    <property type="entry name" value="OCRL1/INPP5B_INPP5c"/>
</dbReference>
<dbReference type="FunFam" id="3.60.10.10:FF:000004">
    <property type="entry name" value="Type II inositol 1,4,5-trisphosphate 5-phosphatase"/>
    <property type="match status" value="1"/>
</dbReference>
<dbReference type="InterPro" id="IPR008936">
    <property type="entry name" value="Rho_GTPase_activation_prot"/>
</dbReference>
<sequence>MNSKFFVGSSESTDDSGHISTNSNEKKTKSTFFMPSVGVMQTTSLQLEMADCSTLATIDDESNNGSCFLNQSIDQRSSLNVAPNPQLLVDGTFNTNLSTEMYRIDSKSTYCFEVDNKLDKEEYCQAVANVLLSKVNEKSSQTLAIVKARDEPTSALFIWHNDDQLKITNLDRIIPIDGLFQFNVIDQTVVNGVIQSQLNLTYDPSFEDNDDVDCEKIPLNSIYNIAEALINLDQDDNQSKLVNLSNDGDVVINLTFILSHEDESTGGFLAHLHQIVDDLKFVKQPVISYNWLLKYQVQSKNDILIDILEPVNSILPQSFCRMIENEIMERKKRPTTTGTTKKLLHMSENSEETFHFVDEHFSTMVHHSNQLGRWLSKHGPDSTHRYNDEFDDDEDDDDGDDVFGGETTRDQLIRAITDSRDAEYTKNQQLRILIATWNVNGQMSREEDAMQKHFLAIDKEPPHIYAIGFQELDLSKEAYIFDNYEKGNAWLELCKRSLHTGKKYTMLRHHRLIGMMIIVFVSDDILPHIKNVDTAHVGTGILGKMGNKGGVAVRFDYHHTSVCFVNCHLAAHVEQYERRNQDYREINSRLQFINFNKPKRIEDHDQIYWFGDLNYRVMSLTTEHISTLLEYGQHSTIFVNDQLKRQRELRQCFVGYHEGEIKFAPSYKYDTGTDDWDSSEKRRPPAWCDRVLWRGKGIVQVCYRSHPQLKASDHKPVSALFDSQFPVIDEQAKRRVYEDVMKRLDKEENDYLPQVEIDTTEINFENVKYKDLSLNRSIKLKNVGQSKIRYRFICKPNEPTYCKNWLRISPASSSLAIAETVEIMFELNFDSPMIATMLNYGIEQLSDTLVLSLRGGKDIFITVIASYRPTCFGLSLETLINYQSVPIANCSIEQFSKHYQNSIRNLLKFPNNNSNEKTKGLNENMLLLNLSTESFESNGKFNQLQQFDPTLNPSTTTTTLMADYCPIPKELWLLVDHVYKHGSFKQDLFQCSGSEVEFVQIRDALDNAKSPEFFNKLNVSIDSVAEALLLFLQSLPEPVIPYRFYDRVVENRSNFSNCKQVINDLPEINRKIFEYLIMFLKDLCQFSHTNNLDARIIASIFGPVLIRRNPMSSFRQQQQELVDCESRSNAATIGSSRHFMSSPSSISSSISILSNVSSHVNFPHNVSLSSEQTFIYHFLCNSIN</sequence>
<dbReference type="InterPro" id="IPR000198">
    <property type="entry name" value="RhoGAP_dom"/>
</dbReference>
<dbReference type="GO" id="GO:0004439">
    <property type="term" value="F:phosphatidylinositol-4,5-bisphosphate 5-phosphatase activity"/>
    <property type="evidence" value="ECO:0007669"/>
    <property type="project" value="TreeGrafter"/>
</dbReference>
<dbReference type="GO" id="GO:0031901">
    <property type="term" value="C:early endosome membrane"/>
    <property type="evidence" value="ECO:0007669"/>
    <property type="project" value="UniProtKB-SubCell"/>
</dbReference>
<dbReference type="PANTHER" id="PTHR11200">
    <property type="entry name" value="INOSITOL 5-PHOSPHATASE"/>
    <property type="match status" value="1"/>
</dbReference>
<keyword evidence="4" id="KW-0967">Endosome</keyword>
<dbReference type="InterPro" id="IPR048869">
    <property type="entry name" value="OCRL-1_2_ASH"/>
</dbReference>
<feature type="compositionally biased region" description="Acidic residues" evidence="8">
    <location>
        <begin position="389"/>
        <end position="403"/>
    </location>
</feature>
<dbReference type="InterPro" id="IPR013783">
    <property type="entry name" value="Ig-like_fold"/>
</dbReference>
<proteinExistence type="inferred from homology"/>
<dbReference type="InterPro" id="IPR046985">
    <property type="entry name" value="IP5"/>
</dbReference>
<dbReference type="Pfam" id="PF21310">
    <property type="entry name" value="OCRL-like_ASH"/>
    <property type="match status" value="1"/>
</dbReference>
<dbReference type="GO" id="GO:0030670">
    <property type="term" value="C:phagocytic vesicle membrane"/>
    <property type="evidence" value="ECO:0007669"/>
    <property type="project" value="UniProtKB-SubCell"/>
</dbReference>
<dbReference type="Pfam" id="PF00620">
    <property type="entry name" value="RhoGAP"/>
    <property type="match status" value="1"/>
</dbReference>
<dbReference type="Gene3D" id="2.30.29.110">
    <property type="match status" value="1"/>
</dbReference>
<dbReference type="PROSITE" id="PS50238">
    <property type="entry name" value="RHOGAP"/>
    <property type="match status" value="1"/>
</dbReference>
<comment type="subcellular location">
    <subcellularLocation>
        <location evidence="2">Cytoplasmic vesicle</location>
        <location evidence="2">Phagosome membrane</location>
    </subcellularLocation>
    <subcellularLocation>
        <location evidence="1">Early endosome membrane</location>
    </subcellularLocation>
</comment>
<dbReference type="Proteomes" id="UP001142055">
    <property type="component" value="Chromosome 4"/>
</dbReference>
<protein>
    <recommendedName>
        <fullName evidence="9">Rho-GAP domain-containing protein</fullName>
    </recommendedName>
</protein>
<evidence type="ECO:0000256" key="1">
    <source>
        <dbReference type="ARBA" id="ARBA00004146"/>
    </source>
</evidence>
<dbReference type="InterPro" id="IPR000300">
    <property type="entry name" value="IPPc"/>
</dbReference>
<evidence type="ECO:0000256" key="3">
    <source>
        <dbReference type="ARBA" id="ARBA00005910"/>
    </source>
</evidence>
<keyword evidence="11" id="KW-1185">Reference proteome</keyword>
<dbReference type="SUPFAM" id="SSF56219">
    <property type="entry name" value="DNase I-like"/>
    <property type="match status" value="1"/>
</dbReference>
<dbReference type="CDD" id="cd09093">
    <property type="entry name" value="INPP5c_INPP5B"/>
    <property type="match status" value="1"/>
</dbReference>
<dbReference type="GO" id="GO:0007165">
    <property type="term" value="P:signal transduction"/>
    <property type="evidence" value="ECO:0007669"/>
    <property type="project" value="InterPro"/>
</dbReference>
<dbReference type="SMART" id="SM00324">
    <property type="entry name" value="RhoGAP"/>
    <property type="match status" value="1"/>
</dbReference>
<dbReference type="OMA" id="YQSHEDF"/>
<dbReference type="AlphaFoldDB" id="A0A9Q0RIS1"/>
<evidence type="ECO:0000256" key="4">
    <source>
        <dbReference type="ARBA" id="ARBA00022753"/>
    </source>
</evidence>
<feature type="domain" description="Rho-GAP" evidence="9">
    <location>
        <begin position="959"/>
        <end position="1133"/>
    </location>
</feature>
<dbReference type="EMBL" id="JAPWDV010000004">
    <property type="protein sequence ID" value="KAJ6215946.1"/>
    <property type="molecule type" value="Genomic_DNA"/>
</dbReference>
<evidence type="ECO:0000259" key="9">
    <source>
        <dbReference type="PROSITE" id="PS50238"/>
    </source>
</evidence>
<dbReference type="Pfam" id="PF22669">
    <property type="entry name" value="Exo_endo_phos2"/>
    <property type="match status" value="1"/>
</dbReference>
<evidence type="ECO:0000256" key="7">
    <source>
        <dbReference type="ARBA" id="ARBA00023329"/>
    </source>
</evidence>
<dbReference type="FunFam" id="1.10.555.10:FF:000012">
    <property type="entry name" value="Putative inositol polyphosphate 5-phosphatase OCRL-1"/>
    <property type="match status" value="1"/>
</dbReference>
<feature type="region of interest" description="Disordered" evidence="8">
    <location>
        <begin position="385"/>
        <end position="405"/>
    </location>
</feature>
<comment type="similarity">
    <text evidence="3">Belongs to the inositol 1,4,5-trisphosphate 5-phosphatase type II family.</text>
</comment>
<dbReference type="Gene3D" id="3.60.10.10">
    <property type="entry name" value="Endonuclease/exonuclease/phosphatase"/>
    <property type="match status" value="1"/>
</dbReference>
<keyword evidence="6" id="KW-0443">Lipid metabolism</keyword>
<dbReference type="InterPro" id="IPR036691">
    <property type="entry name" value="Endo/exonu/phosph_ase_sf"/>
</dbReference>
<organism evidence="10 11">
    <name type="scientific">Blomia tropicalis</name>
    <name type="common">Mite</name>
    <dbReference type="NCBI Taxonomy" id="40697"/>
    <lineage>
        <taxon>Eukaryota</taxon>
        <taxon>Metazoa</taxon>
        <taxon>Ecdysozoa</taxon>
        <taxon>Arthropoda</taxon>
        <taxon>Chelicerata</taxon>
        <taxon>Arachnida</taxon>
        <taxon>Acari</taxon>
        <taxon>Acariformes</taxon>
        <taxon>Sarcoptiformes</taxon>
        <taxon>Astigmata</taxon>
        <taxon>Glycyphagoidea</taxon>
        <taxon>Echimyopodidae</taxon>
        <taxon>Blomia</taxon>
    </lineage>
</organism>
<reference evidence="10" key="1">
    <citation type="submission" date="2022-12" db="EMBL/GenBank/DDBJ databases">
        <title>Genome assemblies of Blomia tropicalis.</title>
        <authorList>
            <person name="Cui Y."/>
        </authorList>
    </citation>
    <scope>NUCLEOTIDE SEQUENCE</scope>
    <source>
        <tissue evidence="10">Adult mites</tissue>
    </source>
</reference>
<keyword evidence="5" id="KW-0378">Hydrolase</keyword>
<dbReference type="Gene3D" id="2.60.40.10">
    <property type="entry name" value="Immunoglobulins"/>
    <property type="match status" value="1"/>
</dbReference>
<dbReference type="GO" id="GO:0046856">
    <property type="term" value="P:phosphatidylinositol dephosphorylation"/>
    <property type="evidence" value="ECO:0007669"/>
    <property type="project" value="InterPro"/>
</dbReference>
<dbReference type="Gene3D" id="1.10.555.10">
    <property type="entry name" value="Rho GTPase activation protein"/>
    <property type="match status" value="1"/>
</dbReference>
<dbReference type="GO" id="GO:0052745">
    <property type="term" value="F:inositol phosphate phosphatase activity"/>
    <property type="evidence" value="ECO:0007669"/>
    <property type="project" value="InterPro"/>
</dbReference>
<dbReference type="SUPFAM" id="SSF48350">
    <property type="entry name" value="GTPase activation domain, GAP"/>
    <property type="match status" value="1"/>
</dbReference>